<dbReference type="SUPFAM" id="SSF52374">
    <property type="entry name" value="Nucleotidylyl transferase"/>
    <property type="match status" value="1"/>
</dbReference>
<dbReference type="InParanoid" id="A0A423X4P9"/>
<comment type="similarity">
    <text evidence="3 14">Belongs to the class-I aminoacyl-tRNA synthetase family.</text>
</comment>
<feature type="domain" description="Aminoacyl-tRNA synthetase class Ia" evidence="17">
    <location>
        <begin position="148"/>
        <end position="771"/>
    </location>
</feature>
<keyword evidence="8 14" id="KW-0067">ATP-binding</keyword>
<feature type="domain" description="Methionyl/Valyl/Leucyl/Isoleucyl-tRNA synthetase anticodon-binding" evidence="18">
    <location>
        <begin position="819"/>
        <end position="966"/>
    </location>
</feature>
<dbReference type="GO" id="GO:0005739">
    <property type="term" value="C:mitochondrion"/>
    <property type="evidence" value="ECO:0007669"/>
    <property type="project" value="UniProtKB-SubCell"/>
</dbReference>
<dbReference type="CDD" id="cd07962">
    <property type="entry name" value="Anticodon_Ia_Val"/>
    <property type="match status" value="1"/>
</dbReference>
<evidence type="ECO:0000256" key="7">
    <source>
        <dbReference type="ARBA" id="ARBA00022741"/>
    </source>
</evidence>
<evidence type="ECO:0000256" key="9">
    <source>
        <dbReference type="ARBA" id="ARBA00022917"/>
    </source>
</evidence>
<dbReference type="InterPro" id="IPR009008">
    <property type="entry name" value="Val/Leu/Ile-tRNA-synth_edit"/>
</dbReference>
<dbReference type="FunFam" id="3.90.740.10:FF:000005">
    <property type="entry name" value="Valine--tRNA ligase, mitochondrial"/>
    <property type="match status" value="1"/>
</dbReference>
<dbReference type="Gene3D" id="1.10.730.10">
    <property type="entry name" value="Isoleucyl-tRNA Synthetase, Domain 1"/>
    <property type="match status" value="1"/>
</dbReference>
<dbReference type="NCBIfam" id="NF004349">
    <property type="entry name" value="PRK05729.1"/>
    <property type="match status" value="1"/>
</dbReference>
<proteinExistence type="inferred from homology"/>
<comment type="caution">
    <text evidence="19">The sequence shown here is derived from an EMBL/GenBank/DDBJ whole genome shotgun (WGS) entry which is preliminary data.</text>
</comment>
<dbReference type="GO" id="GO:0002161">
    <property type="term" value="F:aminoacyl-tRNA deacylase activity"/>
    <property type="evidence" value="ECO:0007669"/>
    <property type="project" value="InterPro"/>
</dbReference>
<evidence type="ECO:0000256" key="2">
    <source>
        <dbReference type="ARBA" id="ARBA00004496"/>
    </source>
</evidence>
<dbReference type="Gene3D" id="3.40.50.620">
    <property type="entry name" value="HUPs"/>
    <property type="match status" value="2"/>
</dbReference>
<dbReference type="GO" id="GO:0006438">
    <property type="term" value="P:valyl-tRNA aminoacylation"/>
    <property type="evidence" value="ECO:0007669"/>
    <property type="project" value="InterPro"/>
</dbReference>
<keyword evidence="6 14" id="KW-0436">Ligase</keyword>
<dbReference type="NCBIfam" id="TIGR00422">
    <property type="entry name" value="valS"/>
    <property type="match status" value="1"/>
</dbReference>
<dbReference type="InterPro" id="IPR009080">
    <property type="entry name" value="tRNAsynth_Ia_anticodon-bd"/>
</dbReference>
<feature type="coiled-coil region" evidence="15">
    <location>
        <begin position="1035"/>
        <end position="1097"/>
    </location>
</feature>
<reference evidence="19 20" key="1">
    <citation type="submission" date="2015-09" db="EMBL/GenBank/DDBJ databases">
        <title>Host preference determinants of Valsa canker pathogens revealed by comparative genomics.</title>
        <authorList>
            <person name="Yin Z."/>
            <person name="Huang L."/>
        </authorList>
    </citation>
    <scope>NUCLEOTIDE SEQUENCE [LARGE SCALE GENOMIC DNA]</scope>
    <source>
        <strain evidence="19 20">SXYLt</strain>
    </source>
</reference>
<comment type="subcellular location">
    <subcellularLocation>
        <location evidence="2">Cytoplasm</location>
    </subcellularLocation>
    <subcellularLocation>
        <location evidence="1">Mitochondrion</location>
    </subcellularLocation>
</comment>
<dbReference type="EMBL" id="LKEB01000027">
    <property type="protein sequence ID" value="ROW10844.1"/>
    <property type="molecule type" value="Genomic_DNA"/>
</dbReference>
<dbReference type="HAMAP" id="MF_02004">
    <property type="entry name" value="Val_tRNA_synth_type1"/>
    <property type="match status" value="1"/>
</dbReference>
<dbReference type="STRING" id="1230097.A0A423X4P9"/>
<accession>A0A423X4P9</accession>
<evidence type="ECO:0000313" key="19">
    <source>
        <dbReference type="EMBL" id="ROW10844.1"/>
    </source>
</evidence>
<keyword evidence="10 14" id="KW-0030">Aminoacyl-tRNA synthetase</keyword>
<dbReference type="AlphaFoldDB" id="A0A423X4P9"/>
<dbReference type="InterPro" id="IPR001412">
    <property type="entry name" value="aa-tRNA-synth_I_CS"/>
</dbReference>
<dbReference type="InterPro" id="IPR002303">
    <property type="entry name" value="Valyl-tRNA_ligase"/>
</dbReference>
<dbReference type="InterPro" id="IPR014729">
    <property type="entry name" value="Rossmann-like_a/b/a_fold"/>
</dbReference>
<dbReference type="GO" id="GO:0005524">
    <property type="term" value="F:ATP binding"/>
    <property type="evidence" value="ECO:0007669"/>
    <property type="project" value="UniProtKB-KW"/>
</dbReference>
<gene>
    <name evidence="19" type="ORF">VPNG_05348</name>
</gene>
<evidence type="ECO:0000256" key="14">
    <source>
        <dbReference type="RuleBase" id="RU363035"/>
    </source>
</evidence>
<dbReference type="SUPFAM" id="SSF50677">
    <property type="entry name" value="ValRS/IleRS/LeuRS editing domain"/>
    <property type="match status" value="1"/>
</dbReference>
<keyword evidence="7 14" id="KW-0547">Nucleotide-binding</keyword>
<dbReference type="CDD" id="cd00817">
    <property type="entry name" value="ValRS_core"/>
    <property type="match status" value="1"/>
</dbReference>
<evidence type="ECO:0000256" key="16">
    <source>
        <dbReference type="SAM" id="MobiDB-lite"/>
    </source>
</evidence>
<dbReference type="InterPro" id="IPR033705">
    <property type="entry name" value="Anticodon_Ia_Val"/>
</dbReference>
<name>A0A423X4P9_9PEZI</name>
<evidence type="ECO:0000256" key="13">
    <source>
        <dbReference type="ARBA" id="ARBA00047552"/>
    </source>
</evidence>
<feature type="compositionally biased region" description="Basic and acidic residues" evidence="16">
    <location>
        <begin position="65"/>
        <end position="80"/>
    </location>
</feature>
<evidence type="ECO:0000259" key="18">
    <source>
        <dbReference type="Pfam" id="PF08264"/>
    </source>
</evidence>
<evidence type="ECO:0000256" key="6">
    <source>
        <dbReference type="ARBA" id="ARBA00022598"/>
    </source>
</evidence>
<keyword evidence="15" id="KW-0175">Coiled coil</keyword>
<protein>
    <recommendedName>
        <fullName evidence="12">Valine--tRNA ligase, mitochondrial</fullName>
        <ecNumber evidence="4">6.1.1.9</ecNumber>
    </recommendedName>
    <alternativeName>
        <fullName evidence="11">Valyl-tRNA synthetase</fullName>
    </alternativeName>
</protein>
<evidence type="ECO:0000313" key="20">
    <source>
        <dbReference type="Proteomes" id="UP000285146"/>
    </source>
</evidence>
<evidence type="ECO:0000256" key="8">
    <source>
        <dbReference type="ARBA" id="ARBA00022840"/>
    </source>
</evidence>
<keyword evidence="9 14" id="KW-0648">Protein biosynthesis</keyword>
<dbReference type="GO" id="GO:0005829">
    <property type="term" value="C:cytosol"/>
    <property type="evidence" value="ECO:0007669"/>
    <property type="project" value="TreeGrafter"/>
</dbReference>
<dbReference type="PANTHER" id="PTHR11946">
    <property type="entry name" value="VALYL-TRNA SYNTHETASES"/>
    <property type="match status" value="1"/>
</dbReference>
<evidence type="ECO:0000256" key="15">
    <source>
        <dbReference type="SAM" id="Coils"/>
    </source>
</evidence>
<evidence type="ECO:0000256" key="5">
    <source>
        <dbReference type="ARBA" id="ARBA00022490"/>
    </source>
</evidence>
<dbReference type="InterPro" id="IPR013155">
    <property type="entry name" value="M/V/L/I-tRNA-synth_anticd-bd"/>
</dbReference>
<organism evidence="19 20">
    <name type="scientific">Cytospora leucostoma</name>
    <dbReference type="NCBI Taxonomy" id="1230097"/>
    <lineage>
        <taxon>Eukaryota</taxon>
        <taxon>Fungi</taxon>
        <taxon>Dikarya</taxon>
        <taxon>Ascomycota</taxon>
        <taxon>Pezizomycotina</taxon>
        <taxon>Sordariomycetes</taxon>
        <taxon>Sordariomycetidae</taxon>
        <taxon>Diaporthales</taxon>
        <taxon>Cytosporaceae</taxon>
        <taxon>Cytospora</taxon>
    </lineage>
</organism>
<dbReference type="OrthoDB" id="629407at2759"/>
<comment type="catalytic activity">
    <reaction evidence="13">
        <text>tRNA(Val) + L-valine + ATP = L-valyl-tRNA(Val) + AMP + diphosphate</text>
        <dbReference type="Rhea" id="RHEA:10704"/>
        <dbReference type="Rhea" id="RHEA-COMP:9672"/>
        <dbReference type="Rhea" id="RHEA-COMP:9708"/>
        <dbReference type="ChEBI" id="CHEBI:30616"/>
        <dbReference type="ChEBI" id="CHEBI:33019"/>
        <dbReference type="ChEBI" id="CHEBI:57762"/>
        <dbReference type="ChEBI" id="CHEBI:78442"/>
        <dbReference type="ChEBI" id="CHEBI:78537"/>
        <dbReference type="ChEBI" id="CHEBI:456215"/>
        <dbReference type="EC" id="6.1.1.9"/>
    </reaction>
</comment>
<keyword evidence="5" id="KW-0963">Cytoplasm</keyword>
<evidence type="ECO:0000256" key="1">
    <source>
        <dbReference type="ARBA" id="ARBA00004173"/>
    </source>
</evidence>
<evidence type="ECO:0000256" key="12">
    <source>
        <dbReference type="ARBA" id="ARBA00040837"/>
    </source>
</evidence>
<sequence length="1100" mass="123134">MATNSGRGNPIATSDGPKVENQAPPVSGDVKAAIQETPTSGATGTHAAGQDAGAASLEGTGKVKSAKELEKERKKAEKLAKFQQKQAASKAAAPAKESNKAKEKKAKAEEEALAPYVEATPVGEKKQLRPLDDPHYKAYNPIAVESAWYEWWEKEGFFKPEFTETGDVKPNGAFTVVIPPPNCTGSLHMGHALGNSLEDILTRWQRMHGKTTLFLPGCDHAGIATQSVVEKMLWRRKQQTRHDLGREKFLDLVWDWKNEYHDKINNAERKMGISVDWSREAFTMDKNLSAAVAENFVRLHEEGIIYRANRLVNWDCTLMTALSNLEVDQEDLKGRTLLDVPGYDKKVEFGVIVHFKYPLEGSDETIEVATTRIETMLGDTGIAVNPKDPRYTHLVGKFAVHPFIEGRRLPIVADDYVDVEFGTGAVKLTPGHDPNDFNLGKAHNLEFINIFTDDGLFNENGGPYAGQRRFDVRYKIQEDLKAKGLYVDKKDNPMKVPRSERSKDIIEPIMKPQWWMAMRSLADEAVKSVDNGEIKIKPESADKSFHRWMENIQDWCISRQLWWGHQCPVWYAHVEGEQEDQSNNDRWFSGRTQEEAQAKANKALAGKSFTLERDPDVLDTWFSSALWPFSTLGWPNADAEDFKKLYPTSILETGWDILFFWVARMIMLGKKLTGEVPFREVYCHSLIRDSDGRKMSKSLGNVIDPLDVISGIKLDDLHAKLLTGNLASTEVKKATAYQKKAFPQGIPECGADALRMCLAAYTTGGGDINFDVSVMHMYRRFANKMYQATKYVIGKIETVPDFVPAKTATLQGNESLSELWILSKMNAATKAVNEALEEREFMKAANKVYEYIYANLCDVYIENSKGLIQDGTKEQAESALQTLYTALEAGLLLIHPFMPFVTEELWQRLPRRPEDKTRSVMLAQYPVHRPELDQPAAEKAYELVLHSSGGIRSLTSENAIKEDAQVYIQAYDADSHKIITEQVGSIRSLAGKGIGNITVISPEDARPAGCIAYPIGASATVFLLIKGRVDLDEAIKSAAKKLEKKRGEVEKQRKLVTDPGYIEKVAVATQEADKKTLSDKEIEAKGFEDTIEQLKQLSLE</sequence>
<dbReference type="Proteomes" id="UP000285146">
    <property type="component" value="Unassembled WGS sequence"/>
</dbReference>
<dbReference type="Pfam" id="PF00133">
    <property type="entry name" value="tRNA-synt_1"/>
    <property type="match status" value="1"/>
</dbReference>
<evidence type="ECO:0000256" key="3">
    <source>
        <dbReference type="ARBA" id="ARBA00005594"/>
    </source>
</evidence>
<dbReference type="Pfam" id="PF08264">
    <property type="entry name" value="Anticodon_1"/>
    <property type="match status" value="1"/>
</dbReference>
<dbReference type="InterPro" id="IPR002300">
    <property type="entry name" value="aa-tRNA-synth_Ia"/>
</dbReference>
<dbReference type="SUPFAM" id="SSF47323">
    <property type="entry name" value="Anticodon-binding domain of a subclass of class I aminoacyl-tRNA synthetases"/>
    <property type="match status" value="1"/>
</dbReference>
<dbReference type="FunFam" id="3.40.50.620:FF:000020">
    <property type="entry name" value="Valine--tRNA ligase, mitochondrial"/>
    <property type="match status" value="1"/>
</dbReference>
<dbReference type="Gene3D" id="3.90.740.10">
    <property type="entry name" value="Valyl/Leucyl/Isoleucyl-tRNA synthetase, editing domain"/>
    <property type="match status" value="1"/>
</dbReference>
<dbReference type="EC" id="6.1.1.9" evidence="4"/>
<dbReference type="PROSITE" id="PS00178">
    <property type="entry name" value="AA_TRNA_LIGASE_I"/>
    <property type="match status" value="1"/>
</dbReference>
<dbReference type="GO" id="GO:0004832">
    <property type="term" value="F:valine-tRNA ligase activity"/>
    <property type="evidence" value="ECO:0007669"/>
    <property type="project" value="UniProtKB-EC"/>
</dbReference>
<dbReference type="FunCoup" id="A0A423X4P9">
    <property type="interactions" value="1114"/>
</dbReference>
<feature type="compositionally biased region" description="Basic and acidic residues" evidence="16">
    <location>
        <begin position="97"/>
        <end position="109"/>
    </location>
</feature>
<feature type="compositionally biased region" description="Low complexity" evidence="16">
    <location>
        <begin position="81"/>
        <end position="96"/>
    </location>
</feature>
<dbReference type="PRINTS" id="PR00986">
    <property type="entry name" value="TRNASYNTHVAL"/>
</dbReference>
<dbReference type="FunFam" id="1.10.730.10:FF:000009">
    <property type="entry name" value="Valine--tRNA ligase, mitochondrial"/>
    <property type="match status" value="1"/>
</dbReference>
<keyword evidence="20" id="KW-1185">Reference proteome</keyword>
<feature type="region of interest" description="Disordered" evidence="16">
    <location>
        <begin position="1"/>
        <end position="109"/>
    </location>
</feature>
<evidence type="ECO:0000256" key="10">
    <source>
        <dbReference type="ARBA" id="ARBA00023146"/>
    </source>
</evidence>
<dbReference type="PANTHER" id="PTHR11946:SF109">
    <property type="entry name" value="VALINE--TRNA LIGASE"/>
    <property type="match status" value="1"/>
</dbReference>
<evidence type="ECO:0000259" key="17">
    <source>
        <dbReference type="Pfam" id="PF00133"/>
    </source>
</evidence>
<dbReference type="FunFam" id="3.40.50.620:FF:000078">
    <property type="entry name" value="Valine--tRNA ligase, mitochondrial"/>
    <property type="match status" value="1"/>
</dbReference>
<evidence type="ECO:0000256" key="4">
    <source>
        <dbReference type="ARBA" id="ARBA00013169"/>
    </source>
</evidence>
<evidence type="ECO:0000256" key="11">
    <source>
        <dbReference type="ARBA" id="ARBA00029936"/>
    </source>
</evidence>